<feature type="binding site" evidence="2">
    <location>
        <position position="347"/>
    </location>
    <ligand>
        <name>Zn(2+)</name>
        <dbReference type="ChEBI" id="CHEBI:29105"/>
        <note>catalytic</note>
    </ligand>
</feature>
<evidence type="ECO:0000313" key="5">
    <source>
        <dbReference type="EMBL" id="SHK74575.1"/>
    </source>
</evidence>
<evidence type="ECO:0000313" key="6">
    <source>
        <dbReference type="Proteomes" id="UP000184474"/>
    </source>
</evidence>
<keyword evidence="3" id="KW-0732">Signal</keyword>
<keyword evidence="2" id="KW-0862">Zinc</keyword>
<feature type="active site" description="Proton acceptor" evidence="1">
    <location>
        <position position="344"/>
    </location>
</feature>
<dbReference type="InterPro" id="IPR034015">
    <property type="entry name" value="M1_LTA4H"/>
</dbReference>
<feature type="binding site" evidence="2">
    <location>
        <position position="366"/>
    </location>
    <ligand>
        <name>Zn(2+)</name>
        <dbReference type="ChEBI" id="CHEBI:29105"/>
        <note>catalytic</note>
    </ligand>
</feature>
<feature type="chain" id="PRO_5012703264" evidence="3">
    <location>
        <begin position="19"/>
        <end position="613"/>
    </location>
</feature>
<dbReference type="CDD" id="cd09604">
    <property type="entry name" value="M1_APN_like"/>
    <property type="match status" value="1"/>
</dbReference>
<dbReference type="GO" id="GO:0008270">
    <property type="term" value="F:zinc ion binding"/>
    <property type="evidence" value="ECO:0007669"/>
    <property type="project" value="InterPro"/>
</dbReference>
<organism evidence="5 6">
    <name type="scientific">Reichenbachiella agariperforans</name>
    <dbReference type="NCBI Taxonomy" id="156994"/>
    <lineage>
        <taxon>Bacteria</taxon>
        <taxon>Pseudomonadati</taxon>
        <taxon>Bacteroidota</taxon>
        <taxon>Cytophagia</taxon>
        <taxon>Cytophagales</taxon>
        <taxon>Reichenbachiellaceae</taxon>
        <taxon>Reichenbachiella</taxon>
    </lineage>
</organism>
<dbReference type="InterPro" id="IPR014782">
    <property type="entry name" value="Peptidase_M1_dom"/>
</dbReference>
<dbReference type="STRING" id="156994.SAMN04488028_10858"/>
<keyword evidence="2" id="KW-0479">Metal-binding</keyword>
<dbReference type="AlphaFoldDB" id="A0A1M6UZP7"/>
<gene>
    <name evidence="5" type="ORF">SAMN04488028_10858</name>
</gene>
<feature type="active site" description="Proton donor" evidence="1">
    <location>
        <position position="428"/>
    </location>
</feature>
<dbReference type="PANTHER" id="PTHR45726:SF3">
    <property type="entry name" value="LEUKOTRIENE A-4 HYDROLASE"/>
    <property type="match status" value="1"/>
</dbReference>
<name>A0A1M6UZP7_REIAG</name>
<reference evidence="6" key="1">
    <citation type="submission" date="2016-11" db="EMBL/GenBank/DDBJ databases">
        <authorList>
            <person name="Varghese N."/>
            <person name="Submissions S."/>
        </authorList>
    </citation>
    <scope>NUCLEOTIDE SEQUENCE [LARGE SCALE GENOMIC DNA]</scope>
    <source>
        <strain evidence="6">DSM 26134</strain>
    </source>
</reference>
<feature type="signal peptide" evidence="3">
    <location>
        <begin position="1"/>
        <end position="18"/>
    </location>
</feature>
<feature type="binding site" evidence="2">
    <location>
        <position position="343"/>
    </location>
    <ligand>
        <name>Zn(2+)</name>
        <dbReference type="ChEBI" id="CHEBI:29105"/>
        <note>catalytic</note>
    </ligand>
</feature>
<dbReference type="Pfam" id="PF01433">
    <property type="entry name" value="Peptidase_M1"/>
    <property type="match status" value="1"/>
</dbReference>
<dbReference type="Proteomes" id="UP000184474">
    <property type="component" value="Unassembled WGS sequence"/>
</dbReference>
<evidence type="ECO:0000259" key="4">
    <source>
        <dbReference type="Pfam" id="PF01433"/>
    </source>
</evidence>
<keyword evidence="6" id="KW-1185">Reference proteome</keyword>
<sequence length="613" mass="71103">MKYIKALMILLVPVMSLAQDRWQQRVEYKMEIDMDAASNRFTGDQTLKYYNNSPDTLTRVYFHLYYNAFQPGSMMDVRSRTLPDPDRRVKDRIYKLEENEIGYHKIESLKQNGKKLSYTIDGTVMIVDLKKPILPRSTAEFSMKFESQVPLQIRRTGRDNAEGVRLSMAQWFPKIAEYDRAGWHTHPYIAREFYSPWGDYDVKITIDSAYNIGATGVLQNTSEVGKGYGAGRPTAEKMTYHFKAENVHDFVWAADPDYQHDVVDMKEGLQFHYFYQGDTLVQEWKDLQVYMKKALPFIEENFGEYPYPVYSVIQGGDGGMEYPMATLITGHRSARSLVGVTVHEMMHSWYQMMLATNESYYSWMDEGFTTYASNLVMDYLFNEKYPAINPHGANMRGYRRLVEAGKEESLTTHSDFFSTNWAYGTAAYSKGAITLRQLEYVVGSENLRAGLLQYYKEWRFKHPDMLDFQKIIEKQSGIELDWYFDFWVKTTKSIDYAITQVYASAGKTNIHLQRIGEMPMPVDVKVTMLDGSEQWYHIALGLMRGAKPIAKNAEQLTNWPWVYPYYTFSIDLPLAQIKSIQIDPDEFTADMDPENNAYPFKSSTVELKGVIQE</sequence>
<evidence type="ECO:0000256" key="3">
    <source>
        <dbReference type="SAM" id="SignalP"/>
    </source>
</evidence>
<evidence type="ECO:0000256" key="2">
    <source>
        <dbReference type="PIRSR" id="PIRSR634015-3"/>
    </source>
</evidence>
<dbReference type="GO" id="GO:0008237">
    <property type="term" value="F:metallopeptidase activity"/>
    <property type="evidence" value="ECO:0007669"/>
    <property type="project" value="InterPro"/>
</dbReference>
<dbReference type="PANTHER" id="PTHR45726">
    <property type="entry name" value="LEUKOTRIENE A-4 HYDROLASE"/>
    <property type="match status" value="1"/>
</dbReference>
<dbReference type="SUPFAM" id="SSF55486">
    <property type="entry name" value="Metalloproteases ('zincins'), catalytic domain"/>
    <property type="match status" value="1"/>
</dbReference>
<feature type="domain" description="Peptidase M1 membrane alanine aminopeptidase" evidence="4">
    <location>
        <begin position="331"/>
        <end position="487"/>
    </location>
</feature>
<dbReference type="EMBL" id="FRAA01000008">
    <property type="protein sequence ID" value="SHK74575.1"/>
    <property type="molecule type" value="Genomic_DNA"/>
</dbReference>
<dbReference type="Gene3D" id="1.10.390.10">
    <property type="entry name" value="Neutral Protease Domain 2"/>
    <property type="match status" value="1"/>
</dbReference>
<accession>A0A1M6UZP7</accession>
<proteinExistence type="predicted"/>
<comment type="cofactor">
    <cofactor evidence="2">
        <name>Zn(2+)</name>
        <dbReference type="ChEBI" id="CHEBI:29105"/>
    </cofactor>
    <text evidence="2">Binds 1 zinc ion per subunit.</text>
</comment>
<evidence type="ECO:0000256" key="1">
    <source>
        <dbReference type="PIRSR" id="PIRSR634015-1"/>
    </source>
</evidence>
<dbReference type="InterPro" id="IPR027268">
    <property type="entry name" value="Peptidase_M4/M1_CTD_sf"/>
</dbReference>
<protein>
    <submittedName>
        <fullName evidence="5">Peptidase family M1</fullName>
    </submittedName>
</protein>
<dbReference type="RefSeq" id="WP_073124598.1">
    <property type="nucleotide sequence ID" value="NZ_FRAA01000008.1"/>
</dbReference>